<feature type="non-terminal residue" evidence="2">
    <location>
        <position position="1"/>
    </location>
</feature>
<evidence type="ECO:0000313" key="2">
    <source>
        <dbReference type="EMBL" id="KAK8738694.1"/>
    </source>
</evidence>
<dbReference type="Gene3D" id="3.80.20.20">
    <property type="entry name" value="Receptor L-domain"/>
    <property type="match status" value="1"/>
</dbReference>
<sequence length="138" mass="15650">CGTIEIIGNASLLEQYQLCTVIEGHLRIQLIDDYNPTWPLLGLPNLTQVTGYVLLYRLSYLRTFRHLLPRLAVIRGDNLFHGHSLVVFGNIFLREVGLTNMTNILKGSVRIEKNWSLCPGPEATWSRLTSPSYVNVIQ</sequence>
<dbReference type="Proteomes" id="UP001445076">
    <property type="component" value="Unassembled WGS sequence"/>
</dbReference>
<feature type="non-terminal residue" evidence="2">
    <location>
        <position position="138"/>
    </location>
</feature>
<gene>
    <name evidence="2" type="ORF">OTU49_004016</name>
</gene>
<dbReference type="InterPro" id="IPR036941">
    <property type="entry name" value="Rcpt_L-dom_sf"/>
</dbReference>
<feature type="domain" description="Receptor L-domain" evidence="1">
    <location>
        <begin position="19"/>
        <end position="126"/>
    </location>
</feature>
<organism evidence="2 3">
    <name type="scientific">Cherax quadricarinatus</name>
    <name type="common">Australian red claw crayfish</name>
    <dbReference type="NCBI Taxonomy" id="27406"/>
    <lineage>
        <taxon>Eukaryota</taxon>
        <taxon>Metazoa</taxon>
        <taxon>Ecdysozoa</taxon>
        <taxon>Arthropoda</taxon>
        <taxon>Crustacea</taxon>
        <taxon>Multicrustacea</taxon>
        <taxon>Malacostraca</taxon>
        <taxon>Eumalacostraca</taxon>
        <taxon>Eucarida</taxon>
        <taxon>Decapoda</taxon>
        <taxon>Pleocyemata</taxon>
        <taxon>Astacidea</taxon>
        <taxon>Parastacoidea</taxon>
        <taxon>Parastacidae</taxon>
        <taxon>Cherax</taxon>
    </lineage>
</organism>
<protein>
    <recommendedName>
        <fullName evidence="1">Receptor L-domain domain-containing protein</fullName>
    </recommendedName>
</protein>
<dbReference type="EMBL" id="JARKIK010000039">
    <property type="protein sequence ID" value="KAK8738694.1"/>
    <property type="molecule type" value="Genomic_DNA"/>
</dbReference>
<accession>A0AAW0XG55</accession>
<evidence type="ECO:0000259" key="1">
    <source>
        <dbReference type="Pfam" id="PF01030"/>
    </source>
</evidence>
<dbReference type="AlphaFoldDB" id="A0AAW0XG55"/>
<name>A0AAW0XG55_CHEQU</name>
<proteinExistence type="predicted"/>
<reference evidence="2 3" key="1">
    <citation type="journal article" date="2024" name="BMC Genomics">
        <title>Genome assembly of redclaw crayfish (Cherax quadricarinatus) provides insights into its immune adaptation and hypoxia tolerance.</title>
        <authorList>
            <person name="Liu Z."/>
            <person name="Zheng J."/>
            <person name="Li H."/>
            <person name="Fang K."/>
            <person name="Wang S."/>
            <person name="He J."/>
            <person name="Zhou D."/>
            <person name="Weng S."/>
            <person name="Chi M."/>
            <person name="Gu Z."/>
            <person name="He J."/>
            <person name="Li F."/>
            <person name="Wang M."/>
        </authorList>
    </citation>
    <scope>NUCLEOTIDE SEQUENCE [LARGE SCALE GENOMIC DNA]</scope>
    <source>
        <strain evidence="2">ZL_2023a</strain>
    </source>
</reference>
<evidence type="ECO:0000313" key="3">
    <source>
        <dbReference type="Proteomes" id="UP001445076"/>
    </source>
</evidence>
<dbReference type="InterPro" id="IPR000494">
    <property type="entry name" value="Rcpt_L-dom"/>
</dbReference>
<dbReference type="Pfam" id="PF01030">
    <property type="entry name" value="Recep_L_domain"/>
    <property type="match status" value="1"/>
</dbReference>
<dbReference type="SUPFAM" id="SSF52058">
    <property type="entry name" value="L domain-like"/>
    <property type="match status" value="1"/>
</dbReference>
<keyword evidence="3" id="KW-1185">Reference proteome</keyword>
<comment type="caution">
    <text evidence="2">The sequence shown here is derived from an EMBL/GenBank/DDBJ whole genome shotgun (WGS) entry which is preliminary data.</text>
</comment>